<evidence type="ECO:0000313" key="9">
    <source>
        <dbReference type="Proteomes" id="UP000001096"/>
    </source>
</evidence>
<evidence type="ECO:0000256" key="4">
    <source>
        <dbReference type="ARBA" id="ARBA00023125"/>
    </source>
</evidence>
<dbReference type="EMBL" id="AGWX01000005">
    <property type="protein sequence ID" value="EKS34538.1"/>
    <property type="molecule type" value="Genomic_DNA"/>
</dbReference>
<comment type="similarity">
    <text evidence="1">Belongs to the sigma-70 factor family. ECF subfamily.</text>
</comment>
<dbReference type="InterPro" id="IPR013325">
    <property type="entry name" value="RNA_pol_sigma_r2"/>
</dbReference>
<feature type="domain" description="RNA polymerase sigma factor 70 region 4 type 2" evidence="7">
    <location>
        <begin position="123"/>
        <end position="175"/>
    </location>
</feature>
<dbReference type="GO" id="GO:0016987">
    <property type="term" value="F:sigma factor activity"/>
    <property type="evidence" value="ECO:0007669"/>
    <property type="project" value="UniProtKB-KW"/>
</dbReference>
<dbReference type="PANTHER" id="PTHR43133:SF58">
    <property type="entry name" value="ECF RNA POLYMERASE SIGMA FACTOR SIGD"/>
    <property type="match status" value="1"/>
</dbReference>
<dbReference type="InterPro" id="IPR036388">
    <property type="entry name" value="WH-like_DNA-bd_sf"/>
</dbReference>
<dbReference type="Proteomes" id="UP000001096">
    <property type="component" value="Unassembled WGS sequence"/>
</dbReference>
<protein>
    <submittedName>
        <fullName evidence="8">Sigma-70 family RNA polymerase sigma factor</fullName>
    </submittedName>
</protein>
<dbReference type="InterPro" id="IPR014284">
    <property type="entry name" value="RNA_pol_sigma-70_dom"/>
</dbReference>
<dbReference type="Pfam" id="PF04542">
    <property type="entry name" value="Sigma70_r2"/>
    <property type="match status" value="1"/>
</dbReference>
<comment type="caution">
    <text evidence="8">The sequence shown here is derived from an EMBL/GenBank/DDBJ whole genome shotgun (WGS) entry which is preliminary data.</text>
</comment>
<dbReference type="RefSeq" id="WP_006023149.1">
    <property type="nucleotide sequence ID" value="NZ_KB375284.1"/>
</dbReference>
<dbReference type="NCBIfam" id="NF009191">
    <property type="entry name" value="PRK12539.1"/>
    <property type="match status" value="1"/>
</dbReference>
<dbReference type="PANTHER" id="PTHR43133">
    <property type="entry name" value="RNA POLYMERASE ECF-TYPE SIGMA FACTO"/>
    <property type="match status" value="1"/>
</dbReference>
<keyword evidence="2" id="KW-0805">Transcription regulation</keyword>
<dbReference type="InterPro" id="IPR013249">
    <property type="entry name" value="RNA_pol_sigma70_r4_t2"/>
</dbReference>
<dbReference type="InterPro" id="IPR039425">
    <property type="entry name" value="RNA_pol_sigma-70-like"/>
</dbReference>
<reference evidence="8 9" key="1">
    <citation type="submission" date="2012-04" db="EMBL/GenBank/DDBJ databases">
        <title>The Genome Sequence of Afipia broomeae ATCC 49717.</title>
        <authorList>
            <consortium name="The Broad Institute Genome Sequencing Platform"/>
            <person name="Earl A."/>
            <person name="Ward D."/>
            <person name="Feldgarden M."/>
            <person name="Gevers D."/>
            <person name="Huys G."/>
            <person name="Walker B."/>
            <person name="Young S.K."/>
            <person name="Zeng Q."/>
            <person name="Gargeya S."/>
            <person name="Fitzgerald M."/>
            <person name="Haas B."/>
            <person name="Abouelleil A."/>
            <person name="Alvarado L."/>
            <person name="Arachchi H.M."/>
            <person name="Berlin A."/>
            <person name="Chapman S.B."/>
            <person name="Goldberg J."/>
            <person name="Griggs A."/>
            <person name="Gujja S."/>
            <person name="Hansen M."/>
            <person name="Howarth C."/>
            <person name="Imamovic A."/>
            <person name="Larimer J."/>
            <person name="McCowen C."/>
            <person name="Montmayeur A."/>
            <person name="Murphy C."/>
            <person name="Neiman D."/>
            <person name="Pearson M."/>
            <person name="Priest M."/>
            <person name="Roberts A."/>
            <person name="Saif S."/>
            <person name="Shea T."/>
            <person name="Sisk P."/>
            <person name="Sykes S."/>
            <person name="Wortman J."/>
            <person name="Nusbaum C."/>
            <person name="Birren B."/>
        </authorList>
    </citation>
    <scope>NUCLEOTIDE SEQUENCE [LARGE SCALE GENOMIC DNA]</scope>
    <source>
        <strain evidence="8 9">ATCC 49717</strain>
    </source>
</reference>
<dbReference type="Pfam" id="PF08281">
    <property type="entry name" value="Sigma70_r4_2"/>
    <property type="match status" value="1"/>
</dbReference>
<dbReference type="GO" id="GO:0003677">
    <property type="term" value="F:DNA binding"/>
    <property type="evidence" value="ECO:0007669"/>
    <property type="project" value="UniProtKB-KW"/>
</dbReference>
<dbReference type="SUPFAM" id="SSF88946">
    <property type="entry name" value="Sigma2 domain of RNA polymerase sigma factors"/>
    <property type="match status" value="1"/>
</dbReference>
<evidence type="ECO:0000256" key="1">
    <source>
        <dbReference type="ARBA" id="ARBA00010641"/>
    </source>
</evidence>
<keyword evidence="9" id="KW-1185">Reference proteome</keyword>
<dbReference type="AlphaFoldDB" id="K8P817"/>
<dbReference type="eggNOG" id="COG1595">
    <property type="taxonomic scope" value="Bacteria"/>
</dbReference>
<gene>
    <name evidence="8" type="ORF">HMPREF9695_04448</name>
</gene>
<dbReference type="InterPro" id="IPR013324">
    <property type="entry name" value="RNA_pol_sigma_r3/r4-like"/>
</dbReference>
<dbReference type="GO" id="GO:0006352">
    <property type="term" value="P:DNA-templated transcription initiation"/>
    <property type="evidence" value="ECO:0007669"/>
    <property type="project" value="InterPro"/>
</dbReference>
<evidence type="ECO:0000259" key="7">
    <source>
        <dbReference type="Pfam" id="PF08281"/>
    </source>
</evidence>
<sequence length="185" mass="20674">MKSPELELKALMLASLGGDAAAHRALLDRLSRHLRGYYKRHLARSGRSAEEGEDLVQEALLAIHLKRHTFDVESLFTPWVHAVARYKLIDHMRRNRISRTSVPIDDHRDLLATDDDAAIESTRDLERLLGSLPEKTRQTIEAVKLEGKSVAETAVRYHMSESNVKVTIHRGLKALAALVGRGTGA</sequence>
<dbReference type="Gene3D" id="1.10.10.10">
    <property type="entry name" value="Winged helix-like DNA-binding domain superfamily/Winged helix DNA-binding domain"/>
    <property type="match status" value="1"/>
</dbReference>
<dbReference type="HOGENOM" id="CLU_047691_10_2_5"/>
<dbReference type="NCBIfam" id="TIGR02937">
    <property type="entry name" value="sigma70-ECF"/>
    <property type="match status" value="1"/>
</dbReference>
<dbReference type="SUPFAM" id="SSF88659">
    <property type="entry name" value="Sigma3 and sigma4 domains of RNA polymerase sigma factors"/>
    <property type="match status" value="1"/>
</dbReference>
<evidence type="ECO:0000256" key="3">
    <source>
        <dbReference type="ARBA" id="ARBA00023082"/>
    </source>
</evidence>
<evidence type="ECO:0000256" key="2">
    <source>
        <dbReference type="ARBA" id="ARBA00023015"/>
    </source>
</evidence>
<proteinExistence type="inferred from homology"/>
<evidence type="ECO:0000259" key="6">
    <source>
        <dbReference type="Pfam" id="PF04542"/>
    </source>
</evidence>
<keyword evidence="3" id="KW-0731">Sigma factor</keyword>
<accession>K8P817</accession>
<dbReference type="InterPro" id="IPR007627">
    <property type="entry name" value="RNA_pol_sigma70_r2"/>
</dbReference>
<dbReference type="PATRIC" id="fig|883078.3.peg.4592"/>
<dbReference type="Gene3D" id="1.10.1740.10">
    <property type="match status" value="1"/>
</dbReference>
<evidence type="ECO:0000313" key="8">
    <source>
        <dbReference type="EMBL" id="EKS34538.1"/>
    </source>
</evidence>
<name>K8P817_9BRAD</name>
<keyword evidence="4" id="KW-0238">DNA-binding</keyword>
<dbReference type="CDD" id="cd06171">
    <property type="entry name" value="Sigma70_r4"/>
    <property type="match status" value="1"/>
</dbReference>
<organism evidence="8 9">
    <name type="scientific">Afipia broomeae ATCC 49717</name>
    <dbReference type="NCBI Taxonomy" id="883078"/>
    <lineage>
        <taxon>Bacteria</taxon>
        <taxon>Pseudomonadati</taxon>
        <taxon>Pseudomonadota</taxon>
        <taxon>Alphaproteobacteria</taxon>
        <taxon>Hyphomicrobiales</taxon>
        <taxon>Nitrobacteraceae</taxon>
        <taxon>Afipia</taxon>
    </lineage>
</organism>
<evidence type="ECO:0000256" key="5">
    <source>
        <dbReference type="ARBA" id="ARBA00023163"/>
    </source>
</evidence>
<feature type="domain" description="RNA polymerase sigma-70 region 2" evidence="6">
    <location>
        <begin position="28"/>
        <end position="96"/>
    </location>
</feature>
<keyword evidence="5" id="KW-0804">Transcription</keyword>